<dbReference type="EMBL" id="LUCH01001648">
    <property type="protein sequence ID" value="KAF5402708.1"/>
    <property type="molecule type" value="Genomic_DNA"/>
</dbReference>
<dbReference type="InterPro" id="IPR004523">
    <property type="entry name" value="Asp-tRNA_synthase_2"/>
</dbReference>
<comment type="similarity">
    <text evidence="2">Belongs to the class-II aminoacyl-tRNA synthetase family. Type 2 subfamily.</text>
</comment>
<dbReference type="Gene3D" id="2.40.50.140">
    <property type="entry name" value="Nucleic acid-binding proteins"/>
    <property type="match status" value="1"/>
</dbReference>
<dbReference type="Proteomes" id="UP000748531">
    <property type="component" value="Unassembled WGS sequence"/>
</dbReference>
<dbReference type="HAMAP" id="MF_02075">
    <property type="entry name" value="Asp_tRNA_synth_type2"/>
    <property type="match status" value="1"/>
</dbReference>
<dbReference type="PANTHER" id="PTHR43450:SF1">
    <property type="entry name" value="ASPARTATE--TRNA LIGASE, CYTOPLASMIC"/>
    <property type="match status" value="1"/>
</dbReference>
<proteinExistence type="inferred from homology"/>
<evidence type="ECO:0000256" key="9">
    <source>
        <dbReference type="ARBA" id="ARBA00022917"/>
    </source>
</evidence>
<evidence type="ECO:0000256" key="10">
    <source>
        <dbReference type="ARBA" id="ARBA00023146"/>
    </source>
</evidence>
<keyword evidence="6" id="KW-0436">Ligase</keyword>
<sequence length="622" mass="70516">MATDCEVTCVEKLSKKELRKLNRGVDKLTVKEATPHDTPILTFKGDEGILTASSMYGVLPLHQSQYKNGPEFVELKDVSNDNNTDKHIWIRGRLHRSRMKGKLCFFVVRFQDCRLQCVLSVGNGVSKEMLSFVAGISKESIVDVYGCVKKSPVLIEGCNPDTVELHCERVYVVSAALPTLPLQIEDAMRPDDDETALSRVNQDTRLDHRCIDLRTPVNQAIYRLEAGVVRFFMDYLTKAGFVNIQTPKMISAASEGGANVFKVSYFSGSAYLAQSPQLYKQMAIAADFGRALSRVNQDTRLDHRCIDLRTPVNQAIYRLEAGVVRFFMDYLTKAGFVNIQTPKMISAASEGGANVFKVSYFSGSAYLAQSPQLYKQMAIAADFGRVFTVGAVFRAEDSNTHRHLTEFVGLDLEMAFKNHYHEVVDLIADMFVNMFKGLQKEFAAEIETIGKQYKAEPFRFLEPTLRLEYREGIQMLREAGWELGDYDDLSTPAEKFLGRLIKQKYDTDFYILDKFPLDIRAFYTMPHPHEERYSNSYDFFMRGEEIMSGAQRIHDPTLLIERAKHHGVEIDKIKAYIDAFRYGCPPHAGGGIGLERVAMLFLGLDNIRKTSMFPRDPKRLTP</sequence>
<comment type="caution">
    <text evidence="14">The sequence shown here is derived from an EMBL/GenBank/DDBJ whole genome shotgun (WGS) entry which is preliminary data.</text>
</comment>
<dbReference type="InterPro" id="IPR004364">
    <property type="entry name" value="Aa-tRNA-synt_II"/>
</dbReference>
<evidence type="ECO:0000259" key="13">
    <source>
        <dbReference type="PROSITE" id="PS50862"/>
    </source>
</evidence>
<keyword evidence="7" id="KW-0547">Nucleotide-binding</keyword>
<evidence type="ECO:0000256" key="11">
    <source>
        <dbReference type="ARBA" id="ARBA00033155"/>
    </source>
</evidence>
<gene>
    <name evidence="14" type="ORF">PHET_03925</name>
</gene>
<dbReference type="GO" id="GO:0005829">
    <property type="term" value="C:cytosol"/>
    <property type="evidence" value="ECO:0007669"/>
    <property type="project" value="TreeGrafter"/>
</dbReference>
<dbReference type="PANTHER" id="PTHR43450">
    <property type="entry name" value="ASPARTYL-TRNA SYNTHETASE"/>
    <property type="match status" value="1"/>
</dbReference>
<dbReference type="GO" id="GO:0006422">
    <property type="term" value="P:aspartyl-tRNA aminoacylation"/>
    <property type="evidence" value="ECO:0007669"/>
    <property type="project" value="InterPro"/>
</dbReference>
<dbReference type="EC" id="6.1.1.12" evidence="3"/>
<dbReference type="SUPFAM" id="SSF55681">
    <property type="entry name" value="Class II aaRS and biotin synthetases"/>
    <property type="match status" value="2"/>
</dbReference>
<evidence type="ECO:0000256" key="6">
    <source>
        <dbReference type="ARBA" id="ARBA00022598"/>
    </source>
</evidence>
<dbReference type="Pfam" id="PF00152">
    <property type="entry name" value="tRNA-synt_2"/>
    <property type="match status" value="2"/>
</dbReference>
<dbReference type="Gene3D" id="3.30.930.10">
    <property type="entry name" value="Bira Bifunctional Protein, Domain 2"/>
    <property type="match status" value="2"/>
</dbReference>
<evidence type="ECO:0000313" key="15">
    <source>
        <dbReference type="Proteomes" id="UP000748531"/>
    </source>
</evidence>
<dbReference type="CDD" id="cd00776">
    <property type="entry name" value="AsxRS_core"/>
    <property type="match status" value="1"/>
</dbReference>
<dbReference type="FunFam" id="3.30.930.10:FF:000013">
    <property type="entry name" value="Aspartate--tRNA ligase, cytoplasmic"/>
    <property type="match status" value="1"/>
</dbReference>
<keyword evidence="10 14" id="KW-0030">Aminoacyl-tRNA synthetase</keyword>
<evidence type="ECO:0000256" key="4">
    <source>
        <dbReference type="ARBA" id="ARBA00018853"/>
    </source>
</evidence>
<evidence type="ECO:0000256" key="7">
    <source>
        <dbReference type="ARBA" id="ARBA00022741"/>
    </source>
</evidence>
<evidence type="ECO:0000256" key="12">
    <source>
        <dbReference type="ARBA" id="ARBA00047904"/>
    </source>
</evidence>
<keyword evidence="15" id="KW-1185">Reference proteome</keyword>
<evidence type="ECO:0000256" key="2">
    <source>
        <dbReference type="ARBA" id="ARBA00005312"/>
    </source>
</evidence>
<dbReference type="CDD" id="cd04320">
    <property type="entry name" value="AspRS_cyto_N"/>
    <property type="match status" value="1"/>
</dbReference>
<evidence type="ECO:0000313" key="14">
    <source>
        <dbReference type="EMBL" id="KAF5402708.1"/>
    </source>
</evidence>
<reference evidence="14" key="1">
    <citation type="submission" date="2019-05" db="EMBL/GenBank/DDBJ databases">
        <title>Annotation for the trematode Paragonimus heterotremus.</title>
        <authorList>
            <person name="Choi Y.-J."/>
        </authorList>
    </citation>
    <scope>NUCLEOTIDE SEQUENCE</scope>
    <source>
        <strain evidence="14">LC</strain>
    </source>
</reference>
<evidence type="ECO:0000256" key="1">
    <source>
        <dbReference type="ARBA" id="ARBA00004496"/>
    </source>
</evidence>
<dbReference type="AlphaFoldDB" id="A0A8J4SNS6"/>
<name>A0A8J4SNS6_9TREM</name>
<dbReference type="InterPro" id="IPR045864">
    <property type="entry name" value="aa-tRNA-synth_II/BPL/LPL"/>
</dbReference>
<organism evidence="14 15">
    <name type="scientific">Paragonimus heterotremus</name>
    <dbReference type="NCBI Taxonomy" id="100268"/>
    <lineage>
        <taxon>Eukaryota</taxon>
        <taxon>Metazoa</taxon>
        <taxon>Spiralia</taxon>
        <taxon>Lophotrochozoa</taxon>
        <taxon>Platyhelminthes</taxon>
        <taxon>Trematoda</taxon>
        <taxon>Digenea</taxon>
        <taxon>Plagiorchiida</taxon>
        <taxon>Troglotremata</taxon>
        <taxon>Troglotrematidae</taxon>
        <taxon>Paragonimus</taxon>
    </lineage>
</organism>
<dbReference type="InterPro" id="IPR012340">
    <property type="entry name" value="NA-bd_OB-fold"/>
</dbReference>
<dbReference type="GO" id="GO:0005524">
    <property type="term" value="F:ATP binding"/>
    <property type="evidence" value="ECO:0007669"/>
    <property type="project" value="UniProtKB-KW"/>
</dbReference>
<dbReference type="GO" id="GO:0003723">
    <property type="term" value="F:RNA binding"/>
    <property type="evidence" value="ECO:0007669"/>
    <property type="project" value="TreeGrafter"/>
</dbReference>
<keyword evidence="8" id="KW-0067">ATP-binding</keyword>
<evidence type="ECO:0000256" key="5">
    <source>
        <dbReference type="ARBA" id="ARBA00022490"/>
    </source>
</evidence>
<keyword evidence="9" id="KW-0648">Protein biosynthesis</keyword>
<dbReference type="PROSITE" id="PS50862">
    <property type="entry name" value="AA_TRNA_LIGASE_II"/>
    <property type="match status" value="1"/>
</dbReference>
<comment type="subcellular location">
    <subcellularLocation>
        <location evidence="1">Cytoplasm</location>
    </subcellularLocation>
</comment>
<dbReference type="OrthoDB" id="372395at2759"/>
<dbReference type="NCBIfam" id="TIGR00458">
    <property type="entry name" value="aspS_nondisc"/>
    <property type="match status" value="1"/>
</dbReference>
<dbReference type="Pfam" id="PF01336">
    <property type="entry name" value="tRNA_anti-codon"/>
    <property type="match status" value="1"/>
</dbReference>
<dbReference type="PRINTS" id="PR01042">
    <property type="entry name" value="TRNASYNTHASP"/>
</dbReference>
<dbReference type="InterPro" id="IPR004365">
    <property type="entry name" value="NA-bd_OB_tRNA"/>
</dbReference>
<evidence type="ECO:0000256" key="3">
    <source>
        <dbReference type="ARBA" id="ARBA00012841"/>
    </source>
</evidence>
<keyword evidence="5" id="KW-0963">Cytoplasm</keyword>
<dbReference type="GO" id="GO:0017101">
    <property type="term" value="C:aminoacyl-tRNA synthetase multienzyme complex"/>
    <property type="evidence" value="ECO:0007669"/>
    <property type="project" value="TreeGrafter"/>
</dbReference>
<accession>A0A8J4SNS6</accession>
<protein>
    <recommendedName>
        <fullName evidence="4">Aspartate--tRNA ligase, cytoplasmic</fullName>
        <ecNumber evidence="3">6.1.1.12</ecNumber>
    </recommendedName>
    <alternativeName>
        <fullName evidence="11">Aspartyl-tRNA synthetase</fullName>
    </alternativeName>
</protein>
<comment type="catalytic activity">
    <reaction evidence="12">
        <text>tRNA(Asp) + L-aspartate + ATP = L-aspartyl-tRNA(Asp) + AMP + diphosphate</text>
        <dbReference type="Rhea" id="RHEA:19649"/>
        <dbReference type="Rhea" id="RHEA-COMP:9660"/>
        <dbReference type="Rhea" id="RHEA-COMP:9678"/>
        <dbReference type="ChEBI" id="CHEBI:29991"/>
        <dbReference type="ChEBI" id="CHEBI:30616"/>
        <dbReference type="ChEBI" id="CHEBI:33019"/>
        <dbReference type="ChEBI" id="CHEBI:78442"/>
        <dbReference type="ChEBI" id="CHEBI:78516"/>
        <dbReference type="ChEBI" id="CHEBI:456215"/>
        <dbReference type="EC" id="6.1.1.12"/>
    </reaction>
</comment>
<dbReference type="InterPro" id="IPR006195">
    <property type="entry name" value="aa-tRNA-synth_II"/>
</dbReference>
<dbReference type="SUPFAM" id="SSF50249">
    <property type="entry name" value="Nucleic acid-binding proteins"/>
    <property type="match status" value="1"/>
</dbReference>
<dbReference type="GO" id="GO:0004815">
    <property type="term" value="F:aspartate-tRNA ligase activity"/>
    <property type="evidence" value="ECO:0007669"/>
    <property type="project" value="UniProtKB-EC"/>
</dbReference>
<dbReference type="InterPro" id="IPR002312">
    <property type="entry name" value="Asp/Asn-tRNA-synth_IIb"/>
</dbReference>
<feature type="domain" description="Aminoacyl-transfer RNA synthetases class-II family profile" evidence="13">
    <location>
        <begin position="317"/>
        <end position="622"/>
    </location>
</feature>
<dbReference type="NCBIfam" id="NF003483">
    <property type="entry name" value="PRK05159.1"/>
    <property type="match status" value="1"/>
</dbReference>
<evidence type="ECO:0000256" key="8">
    <source>
        <dbReference type="ARBA" id="ARBA00022840"/>
    </source>
</evidence>